<dbReference type="PANTHER" id="PTHR13774:SF17">
    <property type="entry name" value="PHENAZINE BIOSYNTHESIS-LIKE DOMAIN-CONTAINING PROTEIN"/>
    <property type="match status" value="1"/>
</dbReference>
<keyword evidence="4" id="KW-1185">Reference proteome</keyword>
<dbReference type="EMBL" id="MU150229">
    <property type="protein sequence ID" value="KAF9469672.1"/>
    <property type="molecule type" value="Genomic_DNA"/>
</dbReference>
<evidence type="ECO:0000256" key="1">
    <source>
        <dbReference type="ARBA" id="ARBA00008270"/>
    </source>
</evidence>
<gene>
    <name evidence="3" type="ORF">BDZ94DRAFT_1151766</name>
</gene>
<evidence type="ECO:0000256" key="2">
    <source>
        <dbReference type="ARBA" id="ARBA00023235"/>
    </source>
</evidence>
<evidence type="ECO:0008006" key="5">
    <source>
        <dbReference type="Google" id="ProtNLM"/>
    </source>
</evidence>
<keyword evidence="2" id="KW-0413">Isomerase</keyword>
<evidence type="ECO:0000313" key="3">
    <source>
        <dbReference type="EMBL" id="KAF9469672.1"/>
    </source>
</evidence>
<accession>A0A9P6CKL3</accession>
<dbReference type="GO" id="GO:0016853">
    <property type="term" value="F:isomerase activity"/>
    <property type="evidence" value="ECO:0007669"/>
    <property type="project" value="UniProtKB-KW"/>
</dbReference>
<evidence type="ECO:0000313" key="4">
    <source>
        <dbReference type="Proteomes" id="UP000807353"/>
    </source>
</evidence>
<dbReference type="Pfam" id="PF02567">
    <property type="entry name" value="PhzC-PhzF"/>
    <property type="match status" value="1"/>
</dbReference>
<protein>
    <recommendedName>
        <fullName evidence="5">Diaminopimelate epimerase-like protein</fullName>
    </recommendedName>
</protein>
<dbReference type="OrthoDB" id="75169at2759"/>
<dbReference type="AlphaFoldDB" id="A0A9P6CKL3"/>
<proteinExistence type="inferred from homology"/>
<dbReference type="PIRSF" id="PIRSF016184">
    <property type="entry name" value="PhzC_PhzF"/>
    <property type="match status" value="1"/>
</dbReference>
<dbReference type="InterPro" id="IPR003719">
    <property type="entry name" value="Phenazine_PhzF-like"/>
</dbReference>
<dbReference type="PANTHER" id="PTHR13774">
    <property type="entry name" value="PHENAZINE BIOSYNTHESIS PROTEIN"/>
    <property type="match status" value="1"/>
</dbReference>
<dbReference type="Gene3D" id="3.10.310.10">
    <property type="entry name" value="Diaminopimelate Epimerase, Chain A, domain 1"/>
    <property type="match status" value="2"/>
</dbReference>
<comment type="caution">
    <text evidence="3">The sequence shown here is derived from an EMBL/GenBank/DDBJ whole genome shotgun (WGS) entry which is preliminary data.</text>
</comment>
<reference evidence="3" key="1">
    <citation type="submission" date="2020-11" db="EMBL/GenBank/DDBJ databases">
        <authorList>
            <consortium name="DOE Joint Genome Institute"/>
            <person name="Ahrendt S."/>
            <person name="Riley R."/>
            <person name="Andreopoulos W."/>
            <person name="Labutti K."/>
            <person name="Pangilinan J."/>
            <person name="Ruiz-Duenas F.J."/>
            <person name="Barrasa J.M."/>
            <person name="Sanchez-Garcia M."/>
            <person name="Camarero S."/>
            <person name="Miyauchi S."/>
            <person name="Serrano A."/>
            <person name="Linde D."/>
            <person name="Babiker R."/>
            <person name="Drula E."/>
            <person name="Ayuso-Fernandez I."/>
            <person name="Pacheco R."/>
            <person name="Padilla G."/>
            <person name="Ferreira P."/>
            <person name="Barriuso J."/>
            <person name="Kellner H."/>
            <person name="Castanera R."/>
            <person name="Alfaro M."/>
            <person name="Ramirez L."/>
            <person name="Pisabarro A.G."/>
            <person name="Kuo A."/>
            <person name="Tritt A."/>
            <person name="Lipzen A."/>
            <person name="He G."/>
            <person name="Yan M."/>
            <person name="Ng V."/>
            <person name="Cullen D."/>
            <person name="Martin F."/>
            <person name="Rosso M.-N."/>
            <person name="Henrissat B."/>
            <person name="Hibbett D."/>
            <person name="Martinez A.T."/>
            <person name="Grigoriev I.V."/>
        </authorList>
    </citation>
    <scope>NUCLEOTIDE SEQUENCE</scope>
    <source>
        <strain evidence="3">CBS 247.69</strain>
    </source>
</reference>
<organism evidence="3 4">
    <name type="scientific">Collybia nuda</name>
    <dbReference type="NCBI Taxonomy" id="64659"/>
    <lineage>
        <taxon>Eukaryota</taxon>
        <taxon>Fungi</taxon>
        <taxon>Dikarya</taxon>
        <taxon>Basidiomycota</taxon>
        <taxon>Agaricomycotina</taxon>
        <taxon>Agaricomycetes</taxon>
        <taxon>Agaricomycetidae</taxon>
        <taxon>Agaricales</taxon>
        <taxon>Tricholomatineae</taxon>
        <taxon>Clitocybaceae</taxon>
        <taxon>Collybia</taxon>
    </lineage>
</organism>
<name>A0A9P6CKL3_9AGAR</name>
<dbReference type="GO" id="GO:0005737">
    <property type="term" value="C:cytoplasm"/>
    <property type="evidence" value="ECO:0007669"/>
    <property type="project" value="TreeGrafter"/>
</dbReference>
<dbReference type="Proteomes" id="UP000807353">
    <property type="component" value="Unassembled WGS sequence"/>
</dbReference>
<dbReference type="SUPFAM" id="SSF54506">
    <property type="entry name" value="Diaminopimelate epimerase-like"/>
    <property type="match status" value="1"/>
</dbReference>
<comment type="similarity">
    <text evidence="1">Belongs to the PhzF family.</text>
</comment>
<sequence>MSTKAPFTLLTAFSNQFQGGNPAVVAFLDINLPTTTLHTIARTLGQPIASFVSSTPLPSKDEKTVAFGIRWFTTSDFEVPLCGHGTIAAAKAVFERSDLVTDAVDTIEFHTLTYGIMTARKVEGGLFEIKLPSGRQVEITGDERAGIHERVVRMFGKEDLAINYIGKGVDNFDHCLLIELDEKEDLKGCRPNAQALSGNGFSINIVTTASTSGKEVFVSRMFAPGFVTGDEDHVCGSAHCVLVPYWSKKLNIARGNEIKATQVSRRGGDLKVVWDSEEDIVTLRGEVTILANGELCLP</sequence>